<dbReference type="SUPFAM" id="SSF54427">
    <property type="entry name" value="NTF2-like"/>
    <property type="match status" value="1"/>
</dbReference>
<dbReference type="Proteomes" id="UP000199651">
    <property type="component" value="Unassembled WGS sequence"/>
</dbReference>
<organism evidence="2 3">
    <name type="scientific">Actinokineospora alba</name>
    <dbReference type="NCBI Taxonomy" id="504798"/>
    <lineage>
        <taxon>Bacteria</taxon>
        <taxon>Bacillati</taxon>
        <taxon>Actinomycetota</taxon>
        <taxon>Actinomycetes</taxon>
        <taxon>Pseudonocardiales</taxon>
        <taxon>Pseudonocardiaceae</taxon>
        <taxon>Actinokineospora</taxon>
    </lineage>
</organism>
<dbReference type="InterPro" id="IPR032710">
    <property type="entry name" value="NTF2-like_dom_sf"/>
</dbReference>
<evidence type="ECO:0000313" key="3">
    <source>
        <dbReference type="Proteomes" id="UP000199651"/>
    </source>
</evidence>
<dbReference type="OrthoDB" id="7375616at2"/>
<dbReference type="EMBL" id="FNJB01000009">
    <property type="protein sequence ID" value="SDP44579.1"/>
    <property type="molecule type" value="Genomic_DNA"/>
</dbReference>
<evidence type="ECO:0000259" key="1">
    <source>
        <dbReference type="Pfam" id="PF14534"/>
    </source>
</evidence>
<keyword evidence="2" id="KW-0413">Isomerase</keyword>
<dbReference type="GO" id="GO:0016853">
    <property type="term" value="F:isomerase activity"/>
    <property type="evidence" value="ECO:0007669"/>
    <property type="project" value="UniProtKB-KW"/>
</dbReference>
<keyword evidence="3" id="KW-1185">Reference proteome</keyword>
<dbReference type="InterPro" id="IPR027843">
    <property type="entry name" value="DUF4440"/>
</dbReference>
<protein>
    <submittedName>
        <fullName evidence="2">Ketosteroid isomerase homolog</fullName>
    </submittedName>
</protein>
<dbReference type="Gene3D" id="3.10.450.50">
    <property type="match status" value="1"/>
</dbReference>
<feature type="domain" description="DUF4440" evidence="1">
    <location>
        <begin position="23"/>
        <end position="117"/>
    </location>
</feature>
<dbReference type="Pfam" id="PF14534">
    <property type="entry name" value="DUF4440"/>
    <property type="match status" value="1"/>
</dbReference>
<dbReference type="RefSeq" id="WP_091379763.1">
    <property type="nucleotide sequence ID" value="NZ_FNDV01000014.1"/>
</dbReference>
<gene>
    <name evidence="2" type="ORF">SAMN05192558_10970</name>
</gene>
<reference evidence="3" key="1">
    <citation type="submission" date="2016-10" db="EMBL/GenBank/DDBJ databases">
        <authorList>
            <person name="Varghese N."/>
            <person name="Submissions S."/>
        </authorList>
    </citation>
    <scope>NUCLEOTIDE SEQUENCE [LARGE SCALE GENOMIC DNA]</scope>
    <source>
        <strain evidence="3">IBRC-M 10655</strain>
    </source>
</reference>
<dbReference type="AlphaFoldDB" id="A0A1H0SSM4"/>
<dbReference type="STRING" id="504798.SAMN05421871_11476"/>
<accession>A0A1H0SSM4</accession>
<evidence type="ECO:0000313" key="2">
    <source>
        <dbReference type="EMBL" id="SDP44579.1"/>
    </source>
</evidence>
<name>A0A1H0SSM4_9PSEU</name>
<proteinExistence type="predicted"/>
<sequence length="132" mass="14076">MNVEHDSSVPLTTDPARHPFVFAESFNSGSGDAVERVYEPDAVFVQPDGTAVTGADRVAANGEFLAMGRPIEVTPRQVHVAGDLALMIVDWELGGEGPRVAGTATDVARRGIDGRWRYVIDNPFGLASGQPQ</sequence>